<sequence>MVGKMTVVKKPSRSDDVLDEDQQLKIANQIRAQFDSITPRRPLKPNRSEPDSSTPTPVGSIVDPNISELDKFHSLQSQSHVIFSGEGVTKVEDEYVETQYYRELDSIDKQHHTTGSGFIRVLKDGSEEGCDYNIQLPEGHNGVASWMVHEGFRGNPATNDWVPRIDEDDQRKGDGCDYVSALANGYRLHLKNKLSRSCMVHSGAS</sequence>
<dbReference type="Proteomes" id="UP000796880">
    <property type="component" value="Unassembled WGS sequence"/>
</dbReference>
<keyword evidence="3" id="KW-1185">Reference proteome</keyword>
<dbReference type="PANTHER" id="PTHR34686:SF1">
    <property type="entry name" value="MATERNAL EFFECT EMBRYO ARREST 59"/>
    <property type="match status" value="1"/>
</dbReference>
<protein>
    <submittedName>
        <fullName evidence="2">Uncharacterized protein</fullName>
    </submittedName>
</protein>
<evidence type="ECO:0000313" key="3">
    <source>
        <dbReference type="Proteomes" id="UP000796880"/>
    </source>
</evidence>
<feature type="region of interest" description="Disordered" evidence="1">
    <location>
        <begin position="35"/>
        <end position="61"/>
    </location>
</feature>
<evidence type="ECO:0000256" key="1">
    <source>
        <dbReference type="SAM" id="MobiDB-lite"/>
    </source>
</evidence>
<dbReference type="AlphaFoldDB" id="A0A8K0GVH3"/>
<accession>A0A8K0GVH3</accession>
<gene>
    <name evidence="2" type="ORF">FNV43_RR17113</name>
</gene>
<dbReference type="OrthoDB" id="1615585at2759"/>
<proteinExistence type="predicted"/>
<comment type="caution">
    <text evidence="2">The sequence shown here is derived from an EMBL/GenBank/DDBJ whole genome shotgun (WGS) entry which is preliminary data.</text>
</comment>
<evidence type="ECO:0000313" key="2">
    <source>
        <dbReference type="EMBL" id="KAF3438838.1"/>
    </source>
</evidence>
<dbReference type="EMBL" id="VOIH02000008">
    <property type="protein sequence ID" value="KAF3438838.1"/>
    <property type="molecule type" value="Genomic_DNA"/>
</dbReference>
<dbReference type="PANTHER" id="PTHR34686">
    <property type="entry name" value="MATERNAL EFFECT EMBRYO ARREST PROTEIN"/>
    <property type="match status" value="1"/>
</dbReference>
<reference evidence="2" key="1">
    <citation type="submission" date="2020-03" db="EMBL/GenBank/DDBJ databases">
        <title>A high-quality chromosome-level genome assembly of a woody plant with both climbing and erect habits, Rhamnella rubrinervis.</title>
        <authorList>
            <person name="Lu Z."/>
            <person name="Yang Y."/>
            <person name="Zhu X."/>
            <person name="Sun Y."/>
        </authorList>
    </citation>
    <scope>NUCLEOTIDE SEQUENCE</scope>
    <source>
        <strain evidence="2">BYM</strain>
        <tissue evidence="2">Leaf</tissue>
    </source>
</reference>
<organism evidence="2 3">
    <name type="scientific">Rhamnella rubrinervis</name>
    <dbReference type="NCBI Taxonomy" id="2594499"/>
    <lineage>
        <taxon>Eukaryota</taxon>
        <taxon>Viridiplantae</taxon>
        <taxon>Streptophyta</taxon>
        <taxon>Embryophyta</taxon>
        <taxon>Tracheophyta</taxon>
        <taxon>Spermatophyta</taxon>
        <taxon>Magnoliopsida</taxon>
        <taxon>eudicotyledons</taxon>
        <taxon>Gunneridae</taxon>
        <taxon>Pentapetalae</taxon>
        <taxon>rosids</taxon>
        <taxon>fabids</taxon>
        <taxon>Rosales</taxon>
        <taxon>Rhamnaceae</taxon>
        <taxon>rhamnoid group</taxon>
        <taxon>Rhamneae</taxon>
        <taxon>Rhamnella</taxon>
    </lineage>
</organism>
<feature type="region of interest" description="Disordered" evidence="1">
    <location>
        <begin position="1"/>
        <end position="20"/>
    </location>
</feature>
<name>A0A8K0GVH3_9ROSA</name>